<dbReference type="SUPFAM" id="SSF52317">
    <property type="entry name" value="Class I glutamine amidotransferase-like"/>
    <property type="match status" value="1"/>
</dbReference>
<gene>
    <name evidence="9" type="ORF">H8707_14660</name>
</gene>
<evidence type="ECO:0000256" key="4">
    <source>
        <dbReference type="ARBA" id="ARBA00022840"/>
    </source>
</evidence>
<keyword evidence="4" id="KW-0067">ATP-binding</keyword>
<evidence type="ECO:0000256" key="2">
    <source>
        <dbReference type="ARBA" id="ARBA00022598"/>
    </source>
</evidence>
<dbReference type="InterPro" id="IPR002586">
    <property type="entry name" value="CobQ/CobB/MinD/ParA_Nub-bd_dom"/>
</dbReference>
<evidence type="ECO:0000313" key="9">
    <source>
        <dbReference type="EMBL" id="MBC8589454.1"/>
    </source>
</evidence>
<dbReference type="SUPFAM" id="SSF52540">
    <property type="entry name" value="P-loop containing nucleoside triphosphate hydrolases"/>
    <property type="match status" value="1"/>
</dbReference>
<keyword evidence="5" id="KW-0460">Magnesium</keyword>
<accession>A0A926IKU8</accession>
<dbReference type="Proteomes" id="UP000601171">
    <property type="component" value="Unassembled WGS sequence"/>
</dbReference>
<evidence type="ECO:0000259" key="8">
    <source>
        <dbReference type="Pfam" id="PF07685"/>
    </source>
</evidence>
<dbReference type="RefSeq" id="WP_262430922.1">
    <property type="nucleotide sequence ID" value="NZ_JACRTG010000034.1"/>
</dbReference>
<dbReference type="NCBIfam" id="NF002204">
    <property type="entry name" value="PRK01077.1"/>
    <property type="match status" value="1"/>
</dbReference>
<keyword evidence="2" id="KW-0436">Ligase</keyword>
<dbReference type="InterPro" id="IPR027417">
    <property type="entry name" value="P-loop_NTPase"/>
</dbReference>
<dbReference type="Pfam" id="PF07685">
    <property type="entry name" value="GATase_3"/>
    <property type="match status" value="1"/>
</dbReference>
<sequence length="441" mass="49801">MKGLMITAPNSNSGKTLISMGIIRALKKRNIDVSAFKSGPDFIDRKYIKIASGKNAGNLDIHLMGKEGLKESLSIIGGDFAIIEGAMGYFDGISNTYENSSYDISANLDLPAILVYVPKGEMFSAVPKIKGMVDFSKHRIKGVILNKTGEHIYRMLKEKIEEYVGIPVLGYLPVDDSLFIDNRHLGLIQPDENKRSEDIIERAADLVEKHIELDKIIDIAAEIDIKRFESPLKMNIKVAVAYDEAFNFYYEENIKLLEEICSIEYFSPIKGKELPKADLVYIGGGYPELYKEELSSNHEMMDSIRAYVGNMGHLYAEGGGLMYLSDMIEEYPMCGIIKGRAYMTERLQNFGYVNIELSKDTILGKKGFKLTGQEFHRSILETNEEEVFNISKPISKRKWGSGYSYKNALGVYQHINFLGNKEALEYLLQKAYKGKEKKQCI</sequence>
<evidence type="ECO:0000256" key="1">
    <source>
        <dbReference type="ARBA" id="ARBA00001946"/>
    </source>
</evidence>
<dbReference type="EMBL" id="JACRTG010000034">
    <property type="protein sequence ID" value="MBC8589454.1"/>
    <property type="molecule type" value="Genomic_DNA"/>
</dbReference>
<proteinExistence type="predicted"/>
<organism evidence="9 10">
    <name type="scientific">Paratissierella segnis</name>
    <dbReference type="NCBI Taxonomy" id="2763679"/>
    <lineage>
        <taxon>Bacteria</taxon>
        <taxon>Bacillati</taxon>
        <taxon>Bacillota</taxon>
        <taxon>Tissierellia</taxon>
        <taxon>Tissierellales</taxon>
        <taxon>Tissierellaceae</taxon>
        <taxon>Paratissierella</taxon>
    </lineage>
</organism>
<dbReference type="InterPro" id="IPR011698">
    <property type="entry name" value="GATase_3"/>
</dbReference>
<keyword evidence="10" id="KW-1185">Reference proteome</keyword>
<name>A0A926IKU8_9FIRM</name>
<evidence type="ECO:0000256" key="3">
    <source>
        <dbReference type="ARBA" id="ARBA00022741"/>
    </source>
</evidence>
<dbReference type="CDD" id="cd03130">
    <property type="entry name" value="GATase1_CobB"/>
    <property type="match status" value="1"/>
</dbReference>
<dbReference type="Gene3D" id="3.40.50.300">
    <property type="entry name" value="P-loop containing nucleotide triphosphate hydrolases"/>
    <property type="match status" value="2"/>
</dbReference>
<feature type="domain" description="CobQ/CobB/MinD/ParA nucleotide binding" evidence="7">
    <location>
        <begin position="4"/>
        <end position="178"/>
    </location>
</feature>
<evidence type="ECO:0000256" key="6">
    <source>
        <dbReference type="ARBA" id="ARBA00022962"/>
    </source>
</evidence>
<reference evidence="9" key="1">
    <citation type="submission" date="2020-08" db="EMBL/GenBank/DDBJ databases">
        <title>Genome public.</title>
        <authorList>
            <person name="Liu C."/>
            <person name="Sun Q."/>
        </authorList>
    </citation>
    <scope>NUCLEOTIDE SEQUENCE</scope>
    <source>
        <strain evidence="9">BX21</strain>
    </source>
</reference>
<keyword evidence="6" id="KW-0315">Glutamine amidotransferase</keyword>
<evidence type="ECO:0000259" key="7">
    <source>
        <dbReference type="Pfam" id="PF01656"/>
    </source>
</evidence>
<dbReference type="PANTHER" id="PTHR43873">
    <property type="entry name" value="COBYRINATE A,C-DIAMIDE SYNTHASE"/>
    <property type="match status" value="1"/>
</dbReference>
<dbReference type="NCBIfam" id="TIGR00379">
    <property type="entry name" value="cobB"/>
    <property type="match status" value="1"/>
</dbReference>
<dbReference type="Pfam" id="PF01656">
    <property type="entry name" value="CbiA"/>
    <property type="match status" value="1"/>
</dbReference>
<dbReference type="GO" id="GO:0005524">
    <property type="term" value="F:ATP binding"/>
    <property type="evidence" value="ECO:0007669"/>
    <property type="project" value="UniProtKB-KW"/>
</dbReference>
<keyword evidence="3" id="KW-0547">Nucleotide-binding</keyword>
<dbReference type="InterPro" id="IPR004484">
    <property type="entry name" value="CbiA/CobB_synth"/>
</dbReference>
<dbReference type="GO" id="GO:0042242">
    <property type="term" value="F:cobyrinic acid a,c-diamide synthase activity"/>
    <property type="evidence" value="ECO:0007669"/>
    <property type="project" value="InterPro"/>
</dbReference>
<evidence type="ECO:0000256" key="5">
    <source>
        <dbReference type="ARBA" id="ARBA00022842"/>
    </source>
</evidence>
<dbReference type="PROSITE" id="PS51274">
    <property type="entry name" value="GATASE_COBBQ"/>
    <property type="match status" value="1"/>
</dbReference>
<dbReference type="PANTHER" id="PTHR43873:SF1">
    <property type="entry name" value="COBYRINATE A,C-DIAMIDE SYNTHASE"/>
    <property type="match status" value="1"/>
</dbReference>
<comment type="caution">
    <text evidence="9">The sequence shown here is derived from an EMBL/GenBank/DDBJ whole genome shotgun (WGS) entry which is preliminary data.</text>
</comment>
<protein>
    <submittedName>
        <fullName evidence="9">Cobyrinate a,c-diamide synthase</fullName>
    </submittedName>
</protein>
<comment type="cofactor">
    <cofactor evidence="1">
        <name>Mg(2+)</name>
        <dbReference type="ChEBI" id="CHEBI:18420"/>
    </cofactor>
</comment>
<dbReference type="InterPro" id="IPR029062">
    <property type="entry name" value="Class_I_gatase-like"/>
</dbReference>
<dbReference type="AlphaFoldDB" id="A0A926IKU8"/>
<evidence type="ECO:0000313" key="10">
    <source>
        <dbReference type="Proteomes" id="UP000601171"/>
    </source>
</evidence>
<feature type="domain" description="CobB/CobQ-like glutamine amidotransferase" evidence="8">
    <location>
        <begin position="237"/>
        <end position="420"/>
    </location>
</feature>